<dbReference type="PANTHER" id="PTHR34136:SF1">
    <property type="entry name" value="UDP-N-ACETYL-D-MANNOSAMINURONIC ACID TRANSFERASE"/>
    <property type="match status" value="1"/>
</dbReference>
<protein>
    <submittedName>
        <fullName evidence="3">WecB/TagA/CpsF family glycosyltransferase</fullName>
    </submittedName>
</protein>
<dbReference type="GO" id="GO:0016758">
    <property type="term" value="F:hexosyltransferase activity"/>
    <property type="evidence" value="ECO:0007669"/>
    <property type="project" value="TreeGrafter"/>
</dbReference>
<dbReference type="EMBL" id="DVHM01000146">
    <property type="protein sequence ID" value="HIR71388.1"/>
    <property type="molecule type" value="Genomic_DNA"/>
</dbReference>
<accession>A0A9D1JBI4</accession>
<dbReference type="AlphaFoldDB" id="A0A9D1JBI4"/>
<reference evidence="3" key="2">
    <citation type="journal article" date="2021" name="PeerJ">
        <title>Extensive microbial diversity within the chicken gut microbiome revealed by metagenomics and culture.</title>
        <authorList>
            <person name="Gilroy R."/>
            <person name="Ravi A."/>
            <person name="Getino M."/>
            <person name="Pursley I."/>
            <person name="Horton D.L."/>
            <person name="Alikhan N.F."/>
            <person name="Baker D."/>
            <person name="Gharbi K."/>
            <person name="Hall N."/>
            <person name="Watson M."/>
            <person name="Adriaenssens E.M."/>
            <person name="Foster-Nyarko E."/>
            <person name="Jarju S."/>
            <person name="Secka A."/>
            <person name="Antonio M."/>
            <person name="Oren A."/>
            <person name="Chaudhuri R.R."/>
            <person name="La Ragione R."/>
            <person name="Hildebrand F."/>
            <person name="Pallen M.J."/>
        </authorList>
    </citation>
    <scope>NUCLEOTIDE SEQUENCE</scope>
    <source>
        <strain evidence="3">ChiSjej5B23-6657</strain>
    </source>
</reference>
<dbReference type="InterPro" id="IPR004629">
    <property type="entry name" value="WecG_TagA_CpsF"/>
</dbReference>
<dbReference type="Pfam" id="PF03808">
    <property type="entry name" value="Glyco_tran_WecG"/>
    <property type="match status" value="1"/>
</dbReference>
<reference evidence="3" key="1">
    <citation type="submission" date="2020-10" db="EMBL/GenBank/DDBJ databases">
        <authorList>
            <person name="Gilroy R."/>
        </authorList>
    </citation>
    <scope>NUCLEOTIDE SEQUENCE</scope>
    <source>
        <strain evidence="3">ChiSjej5B23-6657</strain>
    </source>
</reference>
<evidence type="ECO:0000313" key="4">
    <source>
        <dbReference type="Proteomes" id="UP000823912"/>
    </source>
</evidence>
<proteinExistence type="predicted"/>
<gene>
    <name evidence="3" type="ORF">IAA55_08915</name>
</gene>
<dbReference type="PANTHER" id="PTHR34136">
    <property type="match status" value="1"/>
</dbReference>
<dbReference type="Proteomes" id="UP000823912">
    <property type="component" value="Unassembled WGS sequence"/>
</dbReference>
<evidence type="ECO:0000256" key="2">
    <source>
        <dbReference type="ARBA" id="ARBA00022679"/>
    </source>
</evidence>
<keyword evidence="1" id="KW-0328">Glycosyltransferase</keyword>
<evidence type="ECO:0000313" key="3">
    <source>
        <dbReference type="EMBL" id="HIR71388.1"/>
    </source>
</evidence>
<organism evidence="3 4">
    <name type="scientific">Candidatus Pullilachnospira gallistercoris</name>
    <dbReference type="NCBI Taxonomy" id="2840911"/>
    <lineage>
        <taxon>Bacteria</taxon>
        <taxon>Bacillati</taxon>
        <taxon>Bacillota</taxon>
        <taxon>Clostridia</taxon>
        <taxon>Lachnospirales</taxon>
        <taxon>Lachnospiraceae</taxon>
        <taxon>Lachnospiraceae incertae sedis</taxon>
        <taxon>Candidatus Pullilachnospira</taxon>
    </lineage>
</organism>
<keyword evidence="2" id="KW-0808">Transferase</keyword>
<sequence length="232" mass="26522">MLKTVELLGVRMNDNYVREIMGQVIQLEDRPGMSTLEIMTADLLLACQEHASWMEWYHQRDLVLPGDIALLEAEGRNVPGRRKELQERAFLRECMGYAQQRGKRVYLLAASAREANRAAAFLKVRFPKLKLVGVSALGEDGKDADGVVNEINGEEPDFVLSLLGMPLAMDFLEKEQERINAGFWCGLGREYLSERRWGLRARLKGHLDKNKLARSISRYDEGEHAYRAKERD</sequence>
<evidence type="ECO:0000256" key="1">
    <source>
        <dbReference type="ARBA" id="ARBA00022676"/>
    </source>
</evidence>
<comment type="caution">
    <text evidence="3">The sequence shown here is derived from an EMBL/GenBank/DDBJ whole genome shotgun (WGS) entry which is preliminary data.</text>
</comment>
<name>A0A9D1JBI4_9FIRM</name>